<evidence type="ECO:0000313" key="3">
    <source>
        <dbReference type="WBParaSite" id="PDA_v2.g20874.t1"/>
    </source>
</evidence>
<dbReference type="AlphaFoldDB" id="A0A914PWV7"/>
<sequence>MSSNAEGCLQFRINSNFVIAVMTLSLNVACLTLIIIGLIFSPKSYNKTQKTEMEKRLTLQVVISSLSNILLYLQSFFENFTWSLDYKLSSYLFWMLQYYPAMFIIFFLTPTVRTEFAAFYLGIAKKVAWNSGGTSISLF</sequence>
<keyword evidence="1" id="KW-0812">Transmembrane</keyword>
<evidence type="ECO:0000313" key="2">
    <source>
        <dbReference type="Proteomes" id="UP000887578"/>
    </source>
</evidence>
<organism evidence="2 3">
    <name type="scientific">Panagrolaimus davidi</name>
    <dbReference type="NCBI Taxonomy" id="227884"/>
    <lineage>
        <taxon>Eukaryota</taxon>
        <taxon>Metazoa</taxon>
        <taxon>Ecdysozoa</taxon>
        <taxon>Nematoda</taxon>
        <taxon>Chromadorea</taxon>
        <taxon>Rhabditida</taxon>
        <taxon>Tylenchina</taxon>
        <taxon>Panagrolaimomorpha</taxon>
        <taxon>Panagrolaimoidea</taxon>
        <taxon>Panagrolaimidae</taxon>
        <taxon>Panagrolaimus</taxon>
    </lineage>
</organism>
<reference evidence="3" key="1">
    <citation type="submission" date="2022-11" db="UniProtKB">
        <authorList>
            <consortium name="WormBaseParasite"/>
        </authorList>
    </citation>
    <scope>IDENTIFICATION</scope>
</reference>
<proteinExistence type="predicted"/>
<name>A0A914PWV7_9BILA</name>
<dbReference type="SUPFAM" id="SSF55608">
    <property type="entry name" value="Homing endonucleases"/>
    <property type="match status" value="1"/>
</dbReference>
<feature type="transmembrane region" description="Helical" evidence="1">
    <location>
        <begin position="17"/>
        <end position="40"/>
    </location>
</feature>
<feature type="transmembrane region" description="Helical" evidence="1">
    <location>
        <begin position="97"/>
        <end position="121"/>
    </location>
</feature>
<evidence type="ECO:0000256" key="1">
    <source>
        <dbReference type="SAM" id="Phobius"/>
    </source>
</evidence>
<keyword evidence="2" id="KW-1185">Reference proteome</keyword>
<keyword evidence="1" id="KW-0472">Membrane</keyword>
<accession>A0A914PWV7</accession>
<dbReference type="Proteomes" id="UP000887578">
    <property type="component" value="Unplaced"/>
</dbReference>
<dbReference type="WBParaSite" id="PDA_v2.g20874.t1">
    <property type="protein sequence ID" value="PDA_v2.g20874.t1"/>
    <property type="gene ID" value="PDA_v2.g20874"/>
</dbReference>
<dbReference type="InterPro" id="IPR027434">
    <property type="entry name" value="Homing_endonucl"/>
</dbReference>
<protein>
    <submittedName>
        <fullName evidence="3">Serpentine receptor class gamma</fullName>
    </submittedName>
</protein>
<feature type="transmembrane region" description="Helical" evidence="1">
    <location>
        <begin position="61"/>
        <end position="77"/>
    </location>
</feature>
<keyword evidence="1" id="KW-1133">Transmembrane helix</keyword>